<comment type="caution">
    <text evidence="1">The sequence shown here is derived from an EMBL/GenBank/DDBJ whole genome shotgun (WGS) entry which is preliminary data.</text>
</comment>
<name>A0A4C1UW65_EUMVA</name>
<dbReference type="Proteomes" id="UP000299102">
    <property type="component" value="Unassembled WGS sequence"/>
</dbReference>
<dbReference type="EMBL" id="BGZK01000227">
    <property type="protein sequence ID" value="GBP30044.1"/>
    <property type="molecule type" value="Genomic_DNA"/>
</dbReference>
<keyword evidence="2" id="KW-1185">Reference proteome</keyword>
<gene>
    <name evidence="1" type="ORF">EVAR_22946_1</name>
</gene>
<protein>
    <submittedName>
        <fullName evidence="1">Uncharacterized protein</fullName>
    </submittedName>
</protein>
<reference evidence="1 2" key="1">
    <citation type="journal article" date="2019" name="Commun. Biol.">
        <title>The bagworm genome reveals a unique fibroin gene that provides high tensile strength.</title>
        <authorList>
            <person name="Kono N."/>
            <person name="Nakamura H."/>
            <person name="Ohtoshi R."/>
            <person name="Tomita M."/>
            <person name="Numata K."/>
            <person name="Arakawa K."/>
        </authorList>
    </citation>
    <scope>NUCLEOTIDE SEQUENCE [LARGE SCALE GENOMIC DNA]</scope>
</reference>
<dbReference type="AlphaFoldDB" id="A0A4C1UW65"/>
<organism evidence="1 2">
    <name type="scientific">Eumeta variegata</name>
    <name type="common">Bagworm moth</name>
    <name type="synonym">Eumeta japonica</name>
    <dbReference type="NCBI Taxonomy" id="151549"/>
    <lineage>
        <taxon>Eukaryota</taxon>
        <taxon>Metazoa</taxon>
        <taxon>Ecdysozoa</taxon>
        <taxon>Arthropoda</taxon>
        <taxon>Hexapoda</taxon>
        <taxon>Insecta</taxon>
        <taxon>Pterygota</taxon>
        <taxon>Neoptera</taxon>
        <taxon>Endopterygota</taxon>
        <taxon>Lepidoptera</taxon>
        <taxon>Glossata</taxon>
        <taxon>Ditrysia</taxon>
        <taxon>Tineoidea</taxon>
        <taxon>Psychidae</taxon>
        <taxon>Oiketicinae</taxon>
        <taxon>Eumeta</taxon>
    </lineage>
</organism>
<sequence length="168" mass="19111">MLNVNNRRVVLALHDQLHFTICAVTSTNFLATILNSPPADSDDFYWDSRILTSFDLRIHIRSFYSRLPVLSFVARCGIVPHFEATLKRSRSSIVSIASVARDVHDVLGGNRMQTEIIRMQDVTGRARALTSGRRRDTLPSLVNELFVVYSWNREFVGISPQIDSMEIM</sequence>
<proteinExistence type="predicted"/>
<evidence type="ECO:0000313" key="1">
    <source>
        <dbReference type="EMBL" id="GBP30044.1"/>
    </source>
</evidence>
<accession>A0A4C1UW65</accession>
<evidence type="ECO:0000313" key="2">
    <source>
        <dbReference type="Proteomes" id="UP000299102"/>
    </source>
</evidence>